<keyword evidence="2" id="KW-0732">Signal</keyword>
<evidence type="ECO:0000256" key="1">
    <source>
        <dbReference type="SAM" id="MobiDB-lite"/>
    </source>
</evidence>
<feature type="compositionally biased region" description="Basic and acidic residues" evidence="1">
    <location>
        <begin position="148"/>
        <end position="167"/>
    </location>
</feature>
<name>A0A1R3HA40_COCAP</name>
<comment type="caution">
    <text evidence="4">The sequence shown here is derived from an EMBL/GenBank/DDBJ whole genome shotgun (WGS) entry which is preliminary data.</text>
</comment>
<dbReference type="PANTHER" id="PTHR32285:SF235">
    <property type="entry name" value="PROTEIN TRICHOME BIREFRINGENCE-LIKE 16"/>
    <property type="match status" value="1"/>
</dbReference>
<evidence type="ECO:0000313" key="5">
    <source>
        <dbReference type="Proteomes" id="UP000188268"/>
    </source>
</evidence>
<gene>
    <name evidence="4" type="ORF">CCACVL1_20746</name>
</gene>
<dbReference type="Gramene" id="OMO67187">
    <property type="protein sequence ID" value="OMO67187"/>
    <property type="gene ID" value="CCACVL1_20746"/>
</dbReference>
<dbReference type="PANTHER" id="PTHR32285">
    <property type="entry name" value="PROTEIN TRICHOME BIREFRINGENCE-LIKE 9-RELATED"/>
    <property type="match status" value="1"/>
</dbReference>
<dbReference type="InterPro" id="IPR029962">
    <property type="entry name" value="TBL"/>
</dbReference>
<keyword evidence="5" id="KW-1185">Reference proteome</keyword>
<dbReference type="AlphaFoldDB" id="A0A1R3HA40"/>
<protein>
    <recommendedName>
        <fullName evidence="3">Trichome birefringence-like N-terminal domain-containing protein</fullName>
    </recommendedName>
</protein>
<dbReference type="GO" id="GO:0005794">
    <property type="term" value="C:Golgi apparatus"/>
    <property type="evidence" value="ECO:0007669"/>
    <property type="project" value="TreeGrafter"/>
</dbReference>
<evidence type="ECO:0000259" key="3">
    <source>
        <dbReference type="Pfam" id="PF14416"/>
    </source>
</evidence>
<dbReference type="Pfam" id="PF14416">
    <property type="entry name" value="PMR5N"/>
    <property type="match status" value="1"/>
</dbReference>
<feature type="region of interest" description="Disordered" evidence="1">
    <location>
        <begin position="148"/>
        <end position="174"/>
    </location>
</feature>
<feature type="chain" id="PRO_5012367825" description="Trichome birefringence-like N-terminal domain-containing protein" evidence="2">
    <location>
        <begin position="20"/>
        <end position="273"/>
    </location>
</feature>
<sequence length="273" mass="31733">MAWESLFSLLLFIICGAEPKRHVRDDISTLKQTEVINSEEELHAEPKRHVRDDISTLKQSEDINNEEELHAEPKIHVRDDISTSNQMEVINKEDEHHAEPKIHVRDDISSSKQTEVIYNEEEHHVDKLPSTDTDTAESFSEFETVAVQKKEEETAKQKHSPKSEKTGFVKSGSSSTQVEETVNVILGEKTSEREKKVENQACNYAKGKWVIDDRRPLYSGSGCKQWLAPMWACRLMQRQDFAFEKLRWQPKDCEMEEFEKSKFLKRFGIWPSL</sequence>
<feature type="domain" description="Trichome birefringence-like N-terminal" evidence="3">
    <location>
        <begin position="201"/>
        <end position="254"/>
    </location>
</feature>
<feature type="signal peptide" evidence="2">
    <location>
        <begin position="1"/>
        <end position="19"/>
    </location>
</feature>
<proteinExistence type="predicted"/>
<evidence type="ECO:0000256" key="2">
    <source>
        <dbReference type="SAM" id="SignalP"/>
    </source>
</evidence>
<evidence type="ECO:0000313" key="4">
    <source>
        <dbReference type="EMBL" id="OMO67187.1"/>
    </source>
</evidence>
<dbReference type="OrthoDB" id="630188at2759"/>
<dbReference type="STRING" id="210143.A0A1R3HA40"/>
<organism evidence="4 5">
    <name type="scientific">Corchorus capsularis</name>
    <name type="common">Jute</name>
    <dbReference type="NCBI Taxonomy" id="210143"/>
    <lineage>
        <taxon>Eukaryota</taxon>
        <taxon>Viridiplantae</taxon>
        <taxon>Streptophyta</taxon>
        <taxon>Embryophyta</taxon>
        <taxon>Tracheophyta</taxon>
        <taxon>Spermatophyta</taxon>
        <taxon>Magnoliopsida</taxon>
        <taxon>eudicotyledons</taxon>
        <taxon>Gunneridae</taxon>
        <taxon>Pentapetalae</taxon>
        <taxon>rosids</taxon>
        <taxon>malvids</taxon>
        <taxon>Malvales</taxon>
        <taxon>Malvaceae</taxon>
        <taxon>Grewioideae</taxon>
        <taxon>Apeibeae</taxon>
        <taxon>Corchorus</taxon>
    </lineage>
</organism>
<dbReference type="InterPro" id="IPR025846">
    <property type="entry name" value="TBL_N"/>
</dbReference>
<accession>A0A1R3HA40</accession>
<dbReference type="EMBL" id="AWWV01012444">
    <property type="protein sequence ID" value="OMO67187.1"/>
    <property type="molecule type" value="Genomic_DNA"/>
</dbReference>
<reference evidence="4 5" key="1">
    <citation type="submission" date="2013-09" db="EMBL/GenBank/DDBJ databases">
        <title>Corchorus capsularis genome sequencing.</title>
        <authorList>
            <person name="Alam M."/>
            <person name="Haque M.S."/>
            <person name="Islam M.S."/>
            <person name="Emdad E.M."/>
            <person name="Islam M.M."/>
            <person name="Ahmed B."/>
            <person name="Halim A."/>
            <person name="Hossen Q.M.M."/>
            <person name="Hossain M.Z."/>
            <person name="Ahmed R."/>
            <person name="Khan M.M."/>
            <person name="Islam R."/>
            <person name="Rashid M.M."/>
            <person name="Khan S.A."/>
            <person name="Rahman M.S."/>
            <person name="Alam M."/>
        </authorList>
    </citation>
    <scope>NUCLEOTIDE SEQUENCE [LARGE SCALE GENOMIC DNA]</scope>
    <source>
        <strain evidence="5">cv. CVL-1</strain>
        <tissue evidence="4">Whole seedling</tissue>
    </source>
</reference>
<dbReference type="Proteomes" id="UP000188268">
    <property type="component" value="Unassembled WGS sequence"/>
</dbReference>
<dbReference type="GO" id="GO:0016413">
    <property type="term" value="F:O-acetyltransferase activity"/>
    <property type="evidence" value="ECO:0007669"/>
    <property type="project" value="InterPro"/>
</dbReference>